<evidence type="ECO:0000256" key="3">
    <source>
        <dbReference type="HAMAP-Rule" id="MF_01440"/>
    </source>
</evidence>
<evidence type="ECO:0000313" key="5">
    <source>
        <dbReference type="EMBL" id="MBQ0934589.1"/>
    </source>
</evidence>
<reference evidence="5 6" key="1">
    <citation type="submission" date="2021-04" db="EMBL/GenBank/DDBJ databases">
        <title>The genome sequence of type strain Ideonella paludis KCTC 32238.</title>
        <authorList>
            <person name="Liu Y."/>
        </authorList>
    </citation>
    <scope>NUCLEOTIDE SEQUENCE [LARGE SCALE GENOMIC DNA]</scope>
    <source>
        <strain evidence="5 6">KCTC 32238</strain>
    </source>
</reference>
<dbReference type="Gene3D" id="3.30.1330.200">
    <property type="match status" value="1"/>
</dbReference>
<dbReference type="PANTHER" id="PTHR35147:SF3">
    <property type="entry name" value="CHEMORECEPTOR GLUTAMINE DEAMIDASE CHED 1-RELATED"/>
    <property type="match status" value="1"/>
</dbReference>
<evidence type="ECO:0000256" key="2">
    <source>
        <dbReference type="ARBA" id="ARBA00022801"/>
    </source>
</evidence>
<evidence type="ECO:0000256" key="4">
    <source>
        <dbReference type="SAM" id="MobiDB-lite"/>
    </source>
</evidence>
<comment type="caution">
    <text evidence="5">The sequence shown here is derived from an EMBL/GenBank/DDBJ whole genome shotgun (WGS) entry which is preliminary data.</text>
</comment>
<gene>
    <name evidence="3" type="primary">cheD</name>
    <name evidence="5" type="ORF">KAK11_04535</name>
</gene>
<proteinExistence type="inferred from homology"/>
<dbReference type="EC" id="3.5.1.44" evidence="3"/>
<feature type="compositionally biased region" description="Polar residues" evidence="4">
    <location>
        <begin position="1"/>
        <end position="25"/>
    </location>
</feature>
<sequence length="197" mass="21698">MAISSLVTPNRSAISTTVSKPSAQRSTKEAESGIHGWVPATPGQSLFLMPGQWHFGSRVASLRTLLGSCVAVTLWHPERHWGGMCHFLLPQRREPQPGQMDGRYGDEAIELLVQSLKRARTQPSEYIAHLYGGADTMPDQTGVKLNVGERNIEMGWTLIDKYGFQLDGVDVGDHVPRTVTLKLESGEVQVKRGSRHA</sequence>
<comment type="catalytic activity">
    <reaction evidence="3">
        <text>L-glutaminyl-[protein] + H2O = L-glutamyl-[protein] + NH4(+)</text>
        <dbReference type="Rhea" id="RHEA:16441"/>
        <dbReference type="Rhea" id="RHEA-COMP:10207"/>
        <dbReference type="Rhea" id="RHEA-COMP:10208"/>
        <dbReference type="ChEBI" id="CHEBI:15377"/>
        <dbReference type="ChEBI" id="CHEBI:28938"/>
        <dbReference type="ChEBI" id="CHEBI:29973"/>
        <dbReference type="ChEBI" id="CHEBI:30011"/>
        <dbReference type="EC" id="3.5.1.44"/>
    </reaction>
</comment>
<dbReference type="Pfam" id="PF03975">
    <property type="entry name" value="CheD"/>
    <property type="match status" value="1"/>
</dbReference>
<dbReference type="PANTHER" id="PTHR35147">
    <property type="entry name" value="CHEMORECEPTOR GLUTAMINE DEAMIDASE CHED-RELATED"/>
    <property type="match status" value="1"/>
</dbReference>
<protein>
    <recommendedName>
        <fullName evidence="3">Probable chemoreceptor glutamine deamidase CheD</fullName>
        <ecNumber evidence="3">3.5.1.44</ecNumber>
    </recommendedName>
</protein>
<evidence type="ECO:0000256" key="1">
    <source>
        <dbReference type="ARBA" id="ARBA00022500"/>
    </source>
</evidence>
<name>A0ABS5DU09_9BURK</name>
<keyword evidence="6" id="KW-1185">Reference proteome</keyword>
<evidence type="ECO:0000313" key="6">
    <source>
        <dbReference type="Proteomes" id="UP000672097"/>
    </source>
</evidence>
<keyword evidence="2 3" id="KW-0378">Hydrolase</keyword>
<accession>A0ABS5DU09</accession>
<dbReference type="SUPFAM" id="SSF64438">
    <property type="entry name" value="CNF1/YfiH-like putative cysteine hydrolases"/>
    <property type="match status" value="1"/>
</dbReference>
<comment type="similarity">
    <text evidence="3">Belongs to the CheD family.</text>
</comment>
<dbReference type="HAMAP" id="MF_01440">
    <property type="entry name" value="CheD"/>
    <property type="match status" value="1"/>
</dbReference>
<dbReference type="EMBL" id="JAGQDG010000002">
    <property type="protein sequence ID" value="MBQ0934589.1"/>
    <property type="molecule type" value="Genomic_DNA"/>
</dbReference>
<dbReference type="CDD" id="cd16352">
    <property type="entry name" value="CheD"/>
    <property type="match status" value="1"/>
</dbReference>
<dbReference type="InterPro" id="IPR011324">
    <property type="entry name" value="Cytotoxic_necrot_fac-like_cat"/>
</dbReference>
<comment type="function">
    <text evidence="3">Probably deamidates glutamine residues to glutamate on methyl-accepting chemotaxis receptors (MCPs), playing an important role in chemotaxis.</text>
</comment>
<dbReference type="InterPro" id="IPR038592">
    <property type="entry name" value="CheD-like_sf"/>
</dbReference>
<dbReference type="InterPro" id="IPR005659">
    <property type="entry name" value="Chemorcpt_Glu_NH3ase_CheD"/>
</dbReference>
<feature type="region of interest" description="Disordered" evidence="4">
    <location>
        <begin position="1"/>
        <end position="37"/>
    </location>
</feature>
<keyword evidence="1 3" id="KW-0145">Chemotaxis</keyword>
<dbReference type="Proteomes" id="UP000672097">
    <property type="component" value="Unassembled WGS sequence"/>
</dbReference>
<organism evidence="5 6">
    <name type="scientific">Ideonella paludis</name>
    <dbReference type="NCBI Taxonomy" id="1233411"/>
    <lineage>
        <taxon>Bacteria</taxon>
        <taxon>Pseudomonadati</taxon>
        <taxon>Pseudomonadota</taxon>
        <taxon>Betaproteobacteria</taxon>
        <taxon>Burkholderiales</taxon>
        <taxon>Sphaerotilaceae</taxon>
        <taxon>Ideonella</taxon>
    </lineage>
</organism>